<dbReference type="GO" id="GO:0006417">
    <property type="term" value="P:regulation of translation"/>
    <property type="evidence" value="ECO:0007669"/>
    <property type="project" value="UniProtKB-KW"/>
</dbReference>
<dbReference type="Pfam" id="PF02623">
    <property type="entry name" value="FliW"/>
    <property type="match status" value="1"/>
</dbReference>
<name>A0A8B4Q639_9BACL</name>
<keyword evidence="8" id="KW-1185">Reference proteome</keyword>
<dbReference type="Gene3D" id="2.30.290.10">
    <property type="entry name" value="BH3618-like"/>
    <property type="match status" value="1"/>
</dbReference>
<dbReference type="AlphaFoldDB" id="A0A8B4Q639"/>
<dbReference type="InterPro" id="IPR003775">
    <property type="entry name" value="Flagellar_assembly_factor_FliW"/>
</dbReference>
<dbReference type="SUPFAM" id="SSF141457">
    <property type="entry name" value="BH3618-like"/>
    <property type="match status" value="1"/>
</dbReference>
<dbReference type="InterPro" id="IPR024046">
    <property type="entry name" value="Flagellar_assmbl_FliW_dom_sf"/>
</dbReference>
<evidence type="ECO:0000313" key="6">
    <source>
        <dbReference type="EMBL" id="TDR39247.1"/>
    </source>
</evidence>
<evidence type="ECO:0000313" key="5">
    <source>
        <dbReference type="EMBL" id="STX08789.1"/>
    </source>
</evidence>
<dbReference type="GO" id="GO:0044780">
    <property type="term" value="P:bacterial-type flagellum assembly"/>
    <property type="evidence" value="ECO:0007669"/>
    <property type="project" value="UniProtKB-UniRule"/>
</dbReference>
<comment type="subunit">
    <text evidence="4">Interacts with translational regulator CsrA and flagellin(s).</text>
</comment>
<accession>A0A8B4Q639</accession>
<dbReference type="PANTHER" id="PTHR39190">
    <property type="entry name" value="FLAGELLAR ASSEMBLY FACTOR FLIW"/>
    <property type="match status" value="1"/>
</dbReference>
<comment type="similarity">
    <text evidence="4">Belongs to the FliW family.</text>
</comment>
<dbReference type="HAMAP" id="MF_01185">
    <property type="entry name" value="FliW"/>
    <property type="match status" value="1"/>
</dbReference>
<reference evidence="5 7" key="1">
    <citation type="submission" date="2018-06" db="EMBL/GenBank/DDBJ databases">
        <authorList>
            <consortium name="Pathogen Informatics"/>
            <person name="Doyle S."/>
        </authorList>
    </citation>
    <scope>NUCLEOTIDE SEQUENCE [LARGE SCALE GENOMIC DNA]</scope>
    <source>
        <strain evidence="5 7">NCTC10597</strain>
    </source>
</reference>
<sequence>MKIQTKFLGEMTIDPENIIHFPKGIPAFEEETEFVIIPLAEKSPFIILQSVKTPTVGFMAGYPYDFKADYEFDLEPSIQQQLEIESPEDVLVYGILTLKETLLQSTMNLLAPIVINAKMKVGRQIVLVENDAHPLRYPLQAKEGSVR</sequence>
<evidence type="ECO:0000256" key="2">
    <source>
        <dbReference type="ARBA" id="ARBA00022795"/>
    </source>
</evidence>
<dbReference type="RefSeq" id="WP_109349399.1">
    <property type="nucleotide sequence ID" value="NZ_BJUE01000032.1"/>
</dbReference>
<reference evidence="6 8" key="2">
    <citation type="submission" date="2019-03" db="EMBL/GenBank/DDBJ databases">
        <title>Genomic Encyclopedia of Type Strains, Phase IV (KMG-IV): sequencing the most valuable type-strain genomes for metagenomic binning, comparative biology and taxonomic classification.</title>
        <authorList>
            <person name="Goeker M."/>
        </authorList>
    </citation>
    <scope>NUCLEOTIDE SEQUENCE [LARGE SCALE GENOMIC DNA]</scope>
    <source>
        <strain evidence="6 8">DSM 20580</strain>
    </source>
</reference>
<dbReference type="NCBIfam" id="NF009793">
    <property type="entry name" value="PRK13285.1-1"/>
    <property type="match status" value="1"/>
</dbReference>
<evidence type="ECO:0000313" key="8">
    <source>
        <dbReference type="Proteomes" id="UP000294641"/>
    </source>
</evidence>
<dbReference type="EMBL" id="SNZG01000012">
    <property type="protein sequence ID" value="TDR39247.1"/>
    <property type="molecule type" value="Genomic_DNA"/>
</dbReference>
<organism evidence="5 7">
    <name type="scientific">Kurthia zopfii</name>
    <dbReference type="NCBI Taxonomy" id="1650"/>
    <lineage>
        <taxon>Bacteria</taxon>
        <taxon>Bacillati</taxon>
        <taxon>Bacillota</taxon>
        <taxon>Bacilli</taxon>
        <taxon>Bacillales</taxon>
        <taxon>Caryophanaceae</taxon>
        <taxon>Kurthia</taxon>
    </lineage>
</organism>
<evidence type="ECO:0000313" key="7">
    <source>
        <dbReference type="Proteomes" id="UP000254330"/>
    </source>
</evidence>
<evidence type="ECO:0000256" key="1">
    <source>
        <dbReference type="ARBA" id="ARBA00022490"/>
    </source>
</evidence>
<dbReference type="Proteomes" id="UP000294641">
    <property type="component" value="Unassembled WGS sequence"/>
</dbReference>
<keyword evidence="3 4" id="KW-0810">Translation regulation</keyword>
<evidence type="ECO:0000256" key="3">
    <source>
        <dbReference type="ARBA" id="ARBA00022845"/>
    </source>
</evidence>
<evidence type="ECO:0000256" key="4">
    <source>
        <dbReference type="HAMAP-Rule" id="MF_01185"/>
    </source>
</evidence>
<keyword evidence="5" id="KW-0966">Cell projection</keyword>
<dbReference type="OrthoDB" id="9801235at2"/>
<comment type="function">
    <text evidence="4">Acts as an anti-CsrA protein, binds CsrA and prevents it from repressing translation of its target genes, one of which is flagellin. Binds to flagellin and participates in the assembly of the flagellum.</text>
</comment>
<dbReference type="Proteomes" id="UP000254330">
    <property type="component" value="Unassembled WGS sequence"/>
</dbReference>
<keyword evidence="5" id="KW-0969">Cilium</keyword>
<keyword evidence="2 4" id="KW-1005">Bacterial flagellum biogenesis</keyword>
<keyword evidence="5" id="KW-0282">Flagellum</keyword>
<dbReference type="GO" id="GO:0005737">
    <property type="term" value="C:cytoplasm"/>
    <property type="evidence" value="ECO:0007669"/>
    <property type="project" value="UniProtKB-SubCell"/>
</dbReference>
<keyword evidence="1 4" id="KW-0963">Cytoplasm</keyword>
<gene>
    <name evidence="4 5" type="primary">fliW</name>
    <name evidence="6" type="ORF">DFR61_11221</name>
    <name evidence="5" type="ORF">NCTC10597_00455</name>
</gene>
<keyword evidence="4" id="KW-0143">Chaperone</keyword>
<dbReference type="PANTHER" id="PTHR39190:SF1">
    <property type="entry name" value="FLAGELLAR ASSEMBLY FACTOR FLIW"/>
    <property type="match status" value="1"/>
</dbReference>
<protein>
    <recommendedName>
        <fullName evidence="4">Flagellar assembly factor FliW</fullName>
    </recommendedName>
</protein>
<dbReference type="EMBL" id="UGNP01000001">
    <property type="protein sequence ID" value="STX08789.1"/>
    <property type="molecule type" value="Genomic_DNA"/>
</dbReference>
<proteinExistence type="inferred from homology"/>
<comment type="subcellular location">
    <subcellularLocation>
        <location evidence="4">Cytoplasm</location>
    </subcellularLocation>
</comment>
<comment type="caution">
    <text evidence="5">The sequence shown here is derived from an EMBL/GenBank/DDBJ whole genome shotgun (WGS) entry which is preliminary data.</text>
</comment>